<protein>
    <submittedName>
        <fullName evidence="1">Uncharacterized protein</fullName>
    </submittedName>
</protein>
<proteinExistence type="predicted"/>
<name>A0A383E8F0_9ZZZZ</name>
<evidence type="ECO:0000313" key="1">
    <source>
        <dbReference type="EMBL" id="SVE53132.1"/>
    </source>
</evidence>
<accession>A0A383E8F0</accession>
<dbReference type="EMBL" id="UINC01223793">
    <property type="protein sequence ID" value="SVE53132.1"/>
    <property type="molecule type" value="Genomic_DNA"/>
</dbReference>
<dbReference type="AlphaFoldDB" id="A0A383E8F0"/>
<sequence>MSRIKDDLVCEIIRVSQTNLLASKKAECSGESEDETVMDWIRYNAASYREDFEECLGFYSPAELGDMLSELTQSKKDLSEVLKNYPRHKSKSKVSE</sequence>
<reference evidence="1" key="1">
    <citation type="submission" date="2018-05" db="EMBL/GenBank/DDBJ databases">
        <authorList>
            <person name="Lanie J.A."/>
            <person name="Ng W.-L."/>
            <person name="Kazmierczak K.M."/>
            <person name="Andrzejewski T.M."/>
            <person name="Davidsen T.M."/>
            <person name="Wayne K.J."/>
            <person name="Tettelin H."/>
            <person name="Glass J.I."/>
            <person name="Rusch D."/>
            <person name="Podicherti R."/>
            <person name="Tsui H.-C.T."/>
            <person name="Winkler M.E."/>
        </authorList>
    </citation>
    <scope>NUCLEOTIDE SEQUENCE</scope>
</reference>
<organism evidence="1">
    <name type="scientific">marine metagenome</name>
    <dbReference type="NCBI Taxonomy" id="408172"/>
    <lineage>
        <taxon>unclassified sequences</taxon>
        <taxon>metagenomes</taxon>
        <taxon>ecological metagenomes</taxon>
    </lineage>
</organism>
<gene>
    <name evidence="1" type="ORF">METZ01_LOCUS505986</name>
</gene>